<comment type="caution">
    <text evidence="2">The sequence shown here is derived from an EMBL/GenBank/DDBJ whole genome shotgun (WGS) entry which is preliminary data.</text>
</comment>
<organism evidence="2 3">
    <name type="scientific">Lentinula boryana</name>
    <dbReference type="NCBI Taxonomy" id="40481"/>
    <lineage>
        <taxon>Eukaryota</taxon>
        <taxon>Fungi</taxon>
        <taxon>Dikarya</taxon>
        <taxon>Basidiomycota</taxon>
        <taxon>Agaricomycotina</taxon>
        <taxon>Agaricomycetes</taxon>
        <taxon>Agaricomycetidae</taxon>
        <taxon>Agaricales</taxon>
        <taxon>Marasmiineae</taxon>
        <taxon>Omphalotaceae</taxon>
        <taxon>Lentinula</taxon>
    </lineage>
</organism>
<dbReference type="EMBL" id="MU791285">
    <property type="protein sequence ID" value="KAJ3990960.1"/>
    <property type="molecule type" value="Genomic_DNA"/>
</dbReference>
<keyword evidence="3" id="KW-1185">Reference proteome</keyword>
<protein>
    <recommendedName>
        <fullName evidence="1">GAG-pre-integrase domain-containing protein</fullName>
    </recommendedName>
</protein>
<evidence type="ECO:0000313" key="3">
    <source>
        <dbReference type="Proteomes" id="UP001163828"/>
    </source>
</evidence>
<accession>A0ABQ8PXX7</accession>
<reference evidence="2" key="1">
    <citation type="submission" date="2022-08" db="EMBL/GenBank/DDBJ databases">
        <authorList>
            <consortium name="DOE Joint Genome Institute"/>
            <person name="Min B."/>
            <person name="Riley R."/>
            <person name="Sierra-Patev S."/>
            <person name="Naranjo-Ortiz M."/>
            <person name="Looney B."/>
            <person name="Konkel Z."/>
            <person name="Slot J.C."/>
            <person name="Sakamoto Y."/>
            <person name="Steenwyk J.L."/>
            <person name="Rokas A."/>
            <person name="Carro J."/>
            <person name="Camarero S."/>
            <person name="Ferreira P."/>
            <person name="Molpeceres G."/>
            <person name="Ruiz-Duenas F.J."/>
            <person name="Serrano A."/>
            <person name="Henrissat B."/>
            <person name="Drula E."/>
            <person name="Hughes K.W."/>
            <person name="Mata J.L."/>
            <person name="Ishikawa N.K."/>
            <person name="Vargas-Isla R."/>
            <person name="Ushijima S."/>
            <person name="Smith C.A."/>
            <person name="Ahrendt S."/>
            <person name="Andreopoulos W."/>
            <person name="He G."/>
            <person name="Labutti K."/>
            <person name="Lipzen A."/>
            <person name="Ng V."/>
            <person name="Sandor L."/>
            <person name="Barry K."/>
            <person name="Martinez A.T."/>
            <person name="Xiao Y."/>
            <person name="Gibbons J.G."/>
            <person name="Terashima K."/>
            <person name="Hibbett D.S."/>
            <person name="Grigoriev I.V."/>
        </authorList>
    </citation>
    <scope>NUCLEOTIDE SEQUENCE</scope>
    <source>
        <strain evidence="2">TFB10827</strain>
    </source>
</reference>
<evidence type="ECO:0000259" key="1">
    <source>
        <dbReference type="Pfam" id="PF13976"/>
    </source>
</evidence>
<dbReference type="Pfam" id="PF13976">
    <property type="entry name" value="gag_pre-integrs"/>
    <property type="match status" value="1"/>
</dbReference>
<feature type="non-terminal residue" evidence="2">
    <location>
        <position position="99"/>
    </location>
</feature>
<evidence type="ECO:0000313" key="2">
    <source>
        <dbReference type="EMBL" id="KAJ3990960.1"/>
    </source>
</evidence>
<gene>
    <name evidence="2" type="ORF">F5050DRAFT_1582216</name>
</gene>
<dbReference type="InterPro" id="IPR025724">
    <property type="entry name" value="GAG-pre-integrase_dom"/>
</dbReference>
<feature type="domain" description="GAG-pre-integrase" evidence="1">
    <location>
        <begin position="15"/>
        <end position="61"/>
    </location>
</feature>
<sequence length="99" mass="11204">MGNFPTALTARSLQSPADNNLWHRRFGHAGFTRINKATNLVNGLRIKPGDTKKCEDCTIANHKRRPFDAEKNVENNPLERVYIDIFGPTRVESVGGNYY</sequence>
<dbReference type="Proteomes" id="UP001163828">
    <property type="component" value="Unassembled WGS sequence"/>
</dbReference>
<name>A0ABQ8PXX7_9AGAR</name>
<proteinExistence type="predicted"/>